<reference evidence="1 2" key="1">
    <citation type="submission" date="2016-10" db="EMBL/GenBank/DDBJ databases">
        <authorList>
            <person name="de Groot N.N."/>
        </authorList>
    </citation>
    <scope>NUCLEOTIDE SEQUENCE [LARGE SCALE GENOMIC DNA]</scope>
    <source>
        <strain evidence="1 2">ASO4-2</strain>
    </source>
</reference>
<dbReference type="STRING" id="617002.SAMN05660653_00418"/>
<name>A0A1G6AK69_9BACT</name>
<dbReference type="SUPFAM" id="SSF88713">
    <property type="entry name" value="Glycoside hydrolase/deacetylase"/>
    <property type="match status" value="1"/>
</dbReference>
<dbReference type="InterPro" id="IPR011330">
    <property type="entry name" value="Glyco_hydro/deAcase_b/a-brl"/>
</dbReference>
<dbReference type="GO" id="GO:0005975">
    <property type="term" value="P:carbohydrate metabolic process"/>
    <property type="evidence" value="ECO:0007669"/>
    <property type="project" value="InterPro"/>
</dbReference>
<proteinExistence type="predicted"/>
<evidence type="ECO:0000313" key="1">
    <source>
        <dbReference type="EMBL" id="SDB08700.1"/>
    </source>
</evidence>
<sequence>MLLKQKSMPENTRLSPMWRKPEFTAGSRLTQTLERGVSGSVASCPTIWFRADDVAVASGSFAAMADCFRRHRIPLAPAVVPSWLSLSRWREIEAVMGKNGRWSFHQHGRRHLNHEPVGRKSEFGPARSAEAKRRDILLGRQRLERIMGDDFLPVFTAPWNRFDAITGQCLRELGFLAASRNDKAFNSEPIDLPEIPVNCDLHTRRGTPSQTWNDFFAEVESGLQRGLLGVMLHHQRMNSRALEFLDIFLSAVAASPRLRVASLEEMVIEAKFLKITSTHVRSTPNGFPIVAR</sequence>
<keyword evidence="2" id="KW-1185">Reference proteome</keyword>
<evidence type="ECO:0000313" key="2">
    <source>
        <dbReference type="Proteomes" id="UP000198771"/>
    </source>
</evidence>
<accession>A0A1G6AK69</accession>
<organism evidence="1 2">
    <name type="scientific">Desulfonatronum thiosulfatophilum</name>
    <dbReference type="NCBI Taxonomy" id="617002"/>
    <lineage>
        <taxon>Bacteria</taxon>
        <taxon>Pseudomonadati</taxon>
        <taxon>Thermodesulfobacteriota</taxon>
        <taxon>Desulfovibrionia</taxon>
        <taxon>Desulfovibrionales</taxon>
        <taxon>Desulfonatronaceae</taxon>
        <taxon>Desulfonatronum</taxon>
    </lineage>
</organism>
<dbReference type="Proteomes" id="UP000198771">
    <property type="component" value="Unassembled WGS sequence"/>
</dbReference>
<protein>
    <submittedName>
        <fullName evidence="1">Polysaccharide deacetylase</fullName>
    </submittedName>
</protein>
<dbReference type="EMBL" id="FMXO01000002">
    <property type="protein sequence ID" value="SDB08700.1"/>
    <property type="molecule type" value="Genomic_DNA"/>
</dbReference>
<gene>
    <name evidence="1" type="ORF">SAMN05660653_00418</name>
</gene>
<dbReference type="AlphaFoldDB" id="A0A1G6AK69"/>
<dbReference type="Gene3D" id="3.20.20.370">
    <property type="entry name" value="Glycoside hydrolase/deacetylase"/>
    <property type="match status" value="1"/>
</dbReference>